<dbReference type="AlphaFoldDB" id="A0A2B4R4L4"/>
<organism evidence="1 2">
    <name type="scientific">Stylophora pistillata</name>
    <name type="common">Smooth cauliflower coral</name>
    <dbReference type="NCBI Taxonomy" id="50429"/>
    <lineage>
        <taxon>Eukaryota</taxon>
        <taxon>Metazoa</taxon>
        <taxon>Cnidaria</taxon>
        <taxon>Anthozoa</taxon>
        <taxon>Hexacorallia</taxon>
        <taxon>Scleractinia</taxon>
        <taxon>Astrocoeniina</taxon>
        <taxon>Pocilloporidae</taxon>
        <taxon>Stylophora</taxon>
    </lineage>
</organism>
<accession>A0A2B4R4L4</accession>
<keyword evidence="2" id="KW-1185">Reference proteome</keyword>
<evidence type="ECO:0000313" key="2">
    <source>
        <dbReference type="Proteomes" id="UP000225706"/>
    </source>
</evidence>
<reference evidence="2" key="1">
    <citation type="journal article" date="2017" name="bioRxiv">
        <title>Comparative analysis of the genomes of Stylophora pistillata and Acropora digitifera provides evidence for extensive differences between species of corals.</title>
        <authorList>
            <person name="Voolstra C.R."/>
            <person name="Li Y."/>
            <person name="Liew Y.J."/>
            <person name="Baumgarten S."/>
            <person name="Zoccola D."/>
            <person name="Flot J.-F."/>
            <person name="Tambutte S."/>
            <person name="Allemand D."/>
            <person name="Aranda M."/>
        </authorList>
    </citation>
    <scope>NUCLEOTIDE SEQUENCE [LARGE SCALE GENOMIC DNA]</scope>
</reference>
<dbReference type="Proteomes" id="UP000225706">
    <property type="component" value="Unassembled WGS sequence"/>
</dbReference>
<name>A0A2B4R4L4_STYPI</name>
<evidence type="ECO:0000313" key="1">
    <source>
        <dbReference type="EMBL" id="PFX11317.1"/>
    </source>
</evidence>
<sequence length="194" mass="20674">NSANTFDNSLGQSTIFVGRSRTNRDAYLNRNLSQHIHYVSLYQLGHCHSELVLVETRGMGAKFHAFVFLTVVSLCFPGLHIVKCITSNASSPPSAIPTGLPGLPRTTAVSTPSLHPLPQPNLIALLPISSSTAQPTRPTESALSSTSCSADVKMINPAHAQLFSGATPPNLEPTAPHPVSFESACHHVAKNVYV</sequence>
<dbReference type="OrthoDB" id="10438818at2759"/>
<comment type="caution">
    <text evidence="1">The sequence shown here is derived from an EMBL/GenBank/DDBJ whole genome shotgun (WGS) entry which is preliminary data.</text>
</comment>
<protein>
    <submittedName>
        <fullName evidence="1">Uncharacterized protein</fullName>
    </submittedName>
</protein>
<feature type="non-terminal residue" evidence="1">
    <location>
        <position position="1"/>
    </location>
</feature>
<dbReference type="EMBL" id="LSMT01002847">
    <property type="protein sequence ID" value="PFX11317.1"/>
    <property type="molecule type" value="Genomic_DNA"/>
</dbReference>
<proteinExistence type="predicted"/>
<gene>
    <name evidence="1" type="ORF">AWC38_SpisGene25025</name>
</gene>